<keyword evidence="1" id="KW-1133">Transmembrane helix</keyword>
<evidence type="ECO:0000313" key="3">
    <source>
        <dbReference type="Proteomes" id="UP000198853"/>
    </source>
</evidence>
<feature type="transmembrane region" description="Helical" evidence="1">
    <location>
        <begin position="30"/>
        <end position="48"/>
    </location>
</feature>
<feature type="transmembrane region" description="Helical" evidence="1">
    <location>
        <begin position="283"/>
        <end position="305"/>
    </location>
</feature>
<feature type="transmembrane region" description="Helical" evidence="1">
    <location>
        <begin position="419"/>
        <end position="439"/>
    </location>
</feature>
<feature type="transmembrane region" description="Helical" evidence="1">
    <location>
        <begin position="445"/>
        <end position="466"/>
    </location>
</feature>
<reference evidence="2 3" key="1">
    <citation type="submission" date="2016-10" db="EMBL/GenBank/DDBJ databases">
        <authorList>
            <person name="de Groot N.N."/>
        </authorList>
    </citation>
    <scope>NUCLEOTIDE SEQUENCE [LARGE SCALE GENOMIC DNA]</scope>
    <source>
        <strain evidence="2 3">DSM 21771</strain>
    </source>
</reference>
<dbReference type="Proteomes" id="UP000198853">
    <property type="component" value="Unassembled WGS sequence"/>
</dbReference>
<dbReference type="OrthoDB" id="9801557at2"/>
<evidence type="ECO:0000313" key="2">
    <source>
        <dbReference type="EMBL" id="SDI58753.1"/>
    </source>
</evidence>
<protein>
    <submittedName>
        <fullName evidence="2">Glutamate:Na+ symporter, ESS family</fullName>
    </submittedName>
</protein>
<dbReference type="InterPro" id="IPR004445">
    <property type="entry name" value="GltS"/>
</dbReference>
<feature type="transmembrane region" description="Helical" evidence="1">
    <location>
        <begin position="325"/>
        <end position="344"/>
    </location>
</feature>
<dbReference type="Pfam" id="PF03616">
    <property type="entry name" value="Glt_symporter"/>
    <property type="match status" value="1"/>
</dbReference>
<feature type="transmembrane region" description="Helical" evidence="1">
    <location>
        <begin position="115"/>
        <end position="140"/>
    </location>
</feature>
<evidence type="ECO:0000256" key="1">
    <source>
        <dbReference type="SAM" id="Phobius"/>
    </source>
</evidence>
<dbReference type="PANTHER" id="PTHR36178:SF1">
    <property type="entry name" value="SODIUM_GLUTAMATE SYMPORTER"/>
    <property type="match status" value="1"/>
</dbReference>
<sequence length="477" mass="51259">MSLEVAGFALVVISIILIIGKWIRLKVPLFQKLFLPSSIIGGFFALLLGPEVLGRIMTATRGDEAFDHGLFTEDMFEVWAELPELLINVVFACLFIGFAIPRVQEIWRTGGPQVALGYTISWAQYVVGILLAITVITPLFNLSPAVGALIEISFVGGHGTAAGLGSTFEELGFPEGQDLALGLATVGILSGVIVGIIFINWAARKGVSKTLNHPDDISSAQMTGVIQEEDRESAGKLTTSPISIEPLAFHVGLVGLAIFLGYIILEAFVWLEDVTYGSAYGVYLFEYVPLFPIAMIGGIIVQIVIAKTDKAEIVDSATISRIQGIALDLLIVSAMATLSLSVIGDNIIPFAILAVAGVTLNIVFFMYLAPRMIPSYWFERGMGDLGQSMGVAATGILLMRIVDPENKSPALKAFGYKQILFEPMVGGGLVTAASIPFIIQFGPIPVLIAVTILMIAFWLLGVLYFGKNKAEKQDVQE</sequence>
<feature type="transmembrane region" description="Helical" evidence="1">
    <location>
        <begin position="350"/>
        <end position="370"/>
    </location>
</feature>
<dbReference type="RefSeq" id="WP_090396859.1">
    <property type="nucleotide sequence ID" value="NZ_FNEN01000003.1"/>
</dbReference>
<feature type="transmembrane region" description="Helical" evidence="1">
    <location>
        <begin position="247"/>
        <end position="271"/>
    </location>
</feature>
<gene>
    <name evidence="2" type="ORF">SAMN04488123_103258</name>
</gene>
<name>A0A1G8LSZ3_9BACI</name>
<feature type="transmembrane region" description="Helical" evidence="1">
    <location>
        <begin position="179"/>
        <end position="203"/>
    </location>
</feature>
<proteinExistence type="predicted"/>
<dbReference type="GO" id="GO:0015501">
    <property type="term" value="F:glutamate:sodium symporter activity"/>
    <property type="evidence" value="ECO:0007669"/>
    <property type="project" value="InterPro"/>
</dbReference>
<keyword evidence="1" id="KW-0812">Transmembrane</keyword>
<dbReference type="GO" id="GO:0016020">
    <property type="term" value="C:membrane"/>
    <property type="evidence" value="ECO:0007669"/>
    <property type="project" value="InterPro"/>
</dbReference>
<accession>A0A1G8LSZ3</accession>
<dbReference type="AlphaFoldDB" id="A0A1G8LSZ3"/>
<organism evidence="2 3">
    <name type="scientific">Natribacillus halophilus</name>
    <dbReference type="NCBI Taxonomy" id="549003"/>
    <lineage>
        <taxon>Bacteria</taxon>
        <taxon>Bacillati</taxon>
        <taxon>Bacillota</taxon>
        <taxon>Bacilli</taxon>
        <taxon>Bacillales</taxon>
        <taxon>Bacillaceae</taxon>
        <taxon>Natribacillus</taxon>
    </lineage>
</organism>
<dbReference type="PANTHER" id="PTHR36178">
    <property type="entry name" value="SLR0625 PROTEIN"/>
    <property type="match status" value="1"/>
</dbReference>
<dbReference type="EMBL" id="FNEN01000003">
    <property type="protein sequence ID" value="SDI58753.1"/>
    <property type="molecule type" value="Genomic_DNA"/>
</dbReference>
<feature type="transmembrane region" description="Helical" evidence="1">
    <location>
        <begin position="6"/>
        <end position="23"/>
    </location>
</feature>
<keyword evidence="1" id="KW-0472">Membrane</keyword>
<keyword evidence="3" id="KW-1185">Reference proteome</keyword>
<dbReference type="GO" id="GO:0015813">
    <property type="term" value="P:L-glutamate transmembrane transport"/>
    <property type="evidence" value="ECO:0007669"/>
    <property type="project" value="InterPro"/>
</dbReference>
<feature type="transmembrane region" description="Helical" evidence="1">
    <location>
        <begin position="85"/>
        <end position="103"/>
    </location>
</feature>